<keyword evidence="7" id="KW-0808">Transferase</keyword>
<dbReference type="InterPro" id="IPR001245">
    <property type="entry name" value="Ser-Thr/Tyr_kinase_cat_dom"/>
</dbReference>
<dbReference type="EnsemblPlants" id="TraesCS2A02G491100.1">
    <property type="protein sequence ID" value="TraesCS2A02G491100.1"/>
    <property type="gene ID" value="TraesCS2A02G491100"/>
</dbReference>
<evidence type="ECO:0000256" key="11">
    <source>
        <dbReference type="ARBA" id="ARBA00022741"/>
    </source>
</evidence>
<evidence type="ECO:0000313" key="22">
    <source>
        <dbReference type="EnsemblPlants" id="TraesCS2A02G491100.1"/>
    </source>
</evidence>
<dbReference type="Gramene" id="TraesWEE_scaffold_006612_01G000500.1">
    <property type="protein sequence ID" value="TraesWEE_scaffold_006612_01G000500.1"/>
    <property type="gene ID" value="TraesWEE_scaffold_006612_01G000500"/>
</dbReference>
<dbReference type="Gramene" id="TraesCS2A02G491100.1">
    <property type="protein sequence ID" value="TraesCS2A02G491100.1"/>
    <property type="gene ID" value="TraesCS2A02G491100"/>
</dbReference>
<dbReference type="FunFam" id="3.80.10.10:FF:000095">
    <property type="entry name" value="LRR receptor-like serine/threonine-protein kinase GSO1"/>
    <property type="match status" value="1"/>
</dbReference>
<dbReference type="AlphaFoldDB" id="A0A3B6B7A1"/>
<dbReference type="SMART" id="SM00220">
    <property type="entry name" value="S_TKc"/>
    <property type="match status" value="1"/>
</dbReference>
<dbReference type="FunFam" id="1.10.510.10:FF:000358">
    <property type="entry name" value="Putative leucine-rich repeat receptor-like serine/threonine-protein kinase"/>
    <property type="match status" value="1"/>
</dbReference>
<dbReference type="InterPro" id="IPR001611">
    <property type="entry name" value="Leu-rich_rpt"/>
</dbReference>
<keyword evidence="5" id="KW-0597">Phosphoprotein</keyword>
<dbReference type="InterPro" id="IPR008271">
    <property type="entry name" value="Ser/Thr_kinase_AS"/>
</dbReference>
<keyword evidence="14 20" id="KW-1133">Transmembrane helix</keyword>
<evidence type="ECO:0000256" key="16">
    <source>
        <dbReference type="ARBA" id="ARBA00023170"/>
    </source>
</evidence>
<evidence type="ECO:0000256" key="14">
    <source>
        <dbReference type="ARBA" id="ARBA00022989"/>
    </source>
</evidence>
<evidence type="ECO:0000256" key="2">
    <source>
        <dbReference type="ARBA" id="ARBA00012513"/>
    </source>
</evidence>
<dbReference type="Pfam" id="PF13855">
    <property type="entry name" value="LRR_8"/>
    <property type="match status" value="1"/>
</dbReference>
<keyword evidence="11" id="KW-0547">Nucleotide-binding</keyword>
<dbReference type="OrthoDB" id="1103805at2759"/>
<evidence type="ECO:0000256" key="17">
    <source>
        <dbReference type="ARBA" id="ARBA00023180"/>
    </source>
</evidence>
<evidence type="ECO:0000256" key="5">
    <source>
        <dbReference type="ARBA" id="ARBA00022553"/>
    </source>
</evidence>
<keyword evidence="15 20" id="KW-0472">Membrane</keyword>
<dbReference type="Pfam" id="PF00560">
    <property type="entry name" value="LRR_1"/>
    <property type="match status" value="5"/>
</dbReference>
<evidence type="ECO:0000256" key="18">
    <source>
        <dbReference type="ARBA" id="ARBA00047899"/>
    </source>
</evidence>
<name>A0A3B6B7A1_WHEAT</name>
<dbReference type="GO" id="GO:0005886">
    <property type="term" value="C:plasma membrane"/>
    <property type="evidence" value="ECO:0007669"/>
    <property type="project" value="UniProtKB-SubCell"/>
</dbReference>
<dbReference type="PANTHER" id="PTHR27008">
    <property type="entry name" value="OS04G0122200 PROTEIN"/>
    <property type="match status" value="1"/>
</dbReference>
<dbReference type="OMA" id="HAEMTLP"/>
<evidence type="ECO:0000256" key="3">
    <source>
        <dbReference type="ARBA" id="ARBA00022475"/>
    </source>
</evidence>
<keyword evidence="6" id="KW-0433">Leucine-rich repeat</keyword>
<comment type="catalytic activity">
    <reaction evidence="19">
        <text>L-seryl-[protein] + ATP = O-phospho-L-seryl-[protein] + ADP + H(+)</text>
        <dbReference type="Rhea" id="RHEA:17989"/>
        <dbReference type="Rhea" id="RHEA-COMP:9863"/>
        <dbReference type="Rhea" id="RHEA-COMP:11604"/>
        <dbReference type="ChEBI" id="CHEBI:15378"/>
        <dbReference type="ChEBI" id="CHEBI:29999"/>
        <dbReference type="ChEBI" id="CHEBI:30616"/>
        <dbReference type="ChEBI" id="CHEBI:83421"/>
        <dbReference type="ChEBI" id="CHEBI:456216"/>
        <dbReference type="EC" id="2.7.11.1"/>
    </reaction>
</comment>
<keyword evidence="17" id="KW-0325">Glycoprotein</keyword>
<organism evidence="22">
    <name type="scientific">Triticum aestivum</name>
    <name type="common">Wheat</name>
    <dbReference type="NCBI Taxonomy" id="4565"/>
    <lineage>
        <taxon>Eukaryota</taxon>
        <taxon>Viridiplantae</taxon>
        <taxon>Streptophyta</taxon>
        <taxon>Embryophyta</taxon>
        <taxon>Tracheophyta</taxon>
        <taxon>Spermatophyta</taxon>
        <taxon>Magnoliopsida</taxon>
        <taxon>Liliopsida</taxon>
        <taxon>Poales</taxon>
        <taxon>Poaceae</taxon>
        <taxon>BOP clade</taxon>
        <taxon>Pooideae</taxon>
        <taxon>Triticodae</taxon>
        <taxon>Triticeae</taxon>
        <taxon>Triticinae</taxon>
        <taxon>Triticum</taxon>
    </lineage>
</organism>
<dbReference type="GO" id="GO:0004674">
    <property type="term" value="F:protein serine/threonine kinase activity"/>
    <property type="evidence" value="ECO:0007669"/>
    <property type="project" value="UniProtKB-KW"/>
</dbReference>
<keyword evidence="4" id="KW-0723">Serine/threonine-protein kinase</keyword>
<evidence type="ECO:0000259" key="21">
    <source>
        <dbReference type="PROSITE" id="PS50011"/>
    </source>
</evidence>
<keyword evidence="12" id="KW-0418">Kinase</keyword>
<reference evidence="22" key="2">
    <citation type="submission" date="2018-10" db="UniProtKB">
        <authorList>
            <consortium name="EnsemblPlants"/>
        </authorList>
    </citation>
    <scope>IDENTIFICATION</scope>
</reference>
<sequence>MLSGEIPRTIGRLHRLRHLSLVNNSIVGEIPHEICNCSNLVSMTLGKNQLQGEIPPALGSLSQLQLFYLTTNNLVGGVPPSFGNLSSLARLSLYENKLEGPIPEGLSRLPHLQLIQVARNNLSGAIPPLFFNMSSLQYLGFGSNKLQGSLSSDVGVNLPILEELHLGNNHLSGRIPSSFANSTKMQLLSLARNNFHGRVAPEIGKLCPVRVELGSNRLQVHDAEGWEFLRFFTNCTRLQLIDLNENDLGGVLPGYVANFSRQIQWLSMAGNRITGTIPSGIGNLVNLNDLELGGNNLHGPIPEGIGRLKNLQILLLQQNDLSGHIPSSFGNLTLLQNFSLSNNRIDGPILKSLANLQQLPSLDLSSNLLTEVIPDEIFGLPFLTDFLSLSNNYLSGVLPRQVGKLKNIASLDLSKNNLSGEIPGTLGDCASLVHLALDDNSFTGSIPPSLGNLRGLSRLNLKKNELSGSIPRELAKINGLQQLYLAQNNLSGVIQPLFQNSSALIELDLSFNHLDGEVPSSSVFANMSRFSLIGNNGLCGSIPELKLPPCQVKPHKQRHKLLLGILLPVAGSAICFCLLVSALFMFKRKITVGRMKIAGLGVLGEKYPRVSYFEIFEATDGFAPAKLQDGSSRNFLAECTALRRVKHRNLINIITCCSSIDPNGNDFRAIVFDFMPNFFLDRWLHPRADEQWHKLSIVQLLNIAVDAADALDYLHNNSRPSVIHCDLKPSNILLGSDWTAKVADFGLSKLVGEYTGISGFNSGSSVGIRGTIGYVAPEYGLGGQVSVAGDAYSFGITLLEMFTGRAPTDDMFRDGLSLHLFAEMACPDRIPEIIDPALLQVQHPYDDDDARLDNALACLASVIRIGILCSKETPSERMNMENVATELNKIRGAAMESSSL</sequence>
<dbReference type="Gene3D" id="1.10.510.10">
    <property type="entry name" value="Transferase(Phosphotransferase) domain 1"/>
    <property type="match status" value="1"/>
</dbReference>
<dbReference type="Pfam" id="PF23598">
    <property type="entry name" value="LRR_14"/>
    <property type="match status" value="1"/>
</dbReference>
<comment type="catalytic activity">
    <reaction evidence="18">
        <text>L-threonyl-[protein] + ATP = O-phospho-L-threonyl-[protein] + ADP + H(+)</text>
        <dbReference type="Rhea" id="RHEA:46608"/>
        <dbReference type="Rhea" id="RHEA-COMP:11060"/>
        <dbReference type="Rhea" id="RHEA-COMP:11605"/>
        <dbReference type="ChEBI" id="CHEBI:15378"/>
        <dbReference type="ChEBI" id="CHEBI:30013"/>
        <dbReference type="ChEBI" id="CHEBI:30616"/>
        <dbReference type="ChEBI" id="CHEBI:61977"/>
        <dbReference type="ChEBI" id="CHEBI:456216"/>
        <dbReference type="EC" id="2.7.11.1"/>
    </reaction>
</comment>
<protein>
    <recommendedName>
        <fullName evidence="2">non-specific serine/threonine protein kinase</fullName>
        <ecNumber evidence="2">2.7.11.1</ecNumber>
    </recommendedName>
</protein>
<evidence type="ECO:0000256" key="7">
    <source>
        <dbReference type="ARBA" id="ARBA00022679"/>
    </source>
</evidence>
<feature type="domain" description="Protein kinase" evidence="21">
    <location>
        <begin position="592"/>
        <end position="890"/>
    </location>
</feature>
<evidence type="ECO:0000256" key="9">
    <source>
        <dbReference type="ARBA" id="ARBA00022729"/>
    </source>
</evidence>
<dbReference type="GO" id="GO:0009791">
    <property type="term" value="P:post-embryonic development"/>
    <property type="evidence" value="ECO:0007669"/>
    <property type="project" value="UniProtKB-ARBA"/>
</dbReference>
<reference evidence="22" key="1">
    <citation type="submission" date="2018-08" db="EMBL/GenBank/DDBJ databases">
        <authorList>
            <person name="Rossello M."/>
        </authorList>
    </citation>
    <scope>NUCLEOTIDE SEQUENCE [LARGE SCALE GENOMIC DNA]</scope>
    <source>
        <strain evidence="22">cv. Chinese Spring</strain>
    </source>
</reference>
<evidence type="ECO:0000256" key="13">
    <source>
        <dbReference type="ARBA" id="ARBA00022840"/>
    </source>
</evidence>
<accession>A0A3B6B7A1</accession>
<keyword evidence="9" id="KW-0732">Signal</keyword>
<comment type="subcellular location">
    <subcellularLocation>
        <location evidence="1">Cell membrane</location>
        <topology evidence="1">Single-pass membrane protein</topology>
    </subcellularLocation>
</comment>
<dbReference type="Gene3D" id="3.80.10.10">
    <property type="entry name" value="Ribonuclease Inhibitor"/>
    <property type="match status" value="2"/>
</dbReference>
<dbReference type="InterPro" id="IPR032675">
    <property type="entry name" value="LRR_dom_sf"/>
</dbReference>
<dbReference type="PANTHER" id="PTHR27008:SF397">
    <property type="entry name" value="OS01G0523100 PROTEIN"/>
    <property type="match status" value="1"/>
</dbReference>
<dbReference type="InterPro" id="IPR000719">
    <property type="entry name" value="Prot_kinase_dom"/>
</dbReference>
<dbReference type="InterPro" id="IPR055414">
    <property type="entry name" value="LRR_R13L4/SHOC2-like"/>
</dbReference>
<evidence type="ECO:0000256" key="6">
    <source>
        <dbReference type="ARBA" id="ARBA00022614"/>
    </source>
</evidence>
<dbReference type="Gramene" id="TraesCS2A03G1148000.1">
    <property type="protein sequence ID" value="TraesCS2A03G1148000.1.CDS"/>
    <property type="gene ID" value="TraesCS2A03G1148000"/>
</dbReference>
<proteinExistence type="predicted"/>
<evidence type="ECO:0000256" key="4">
    <source>
        <dbReference type="ARBA" id="ARBA00022527"/>
    </source>
</evidence>
<evidence type="ECO:0000256" key="19">
    <source>
        <dbReference type="ARBA" id="ARBA00048679"/>
    </source>
</evidence>
<keyword evidence="13" id="KW-0067">ATP-binding</keyword>
<dbReference type="SUPFAM" id="SSF52047">
    <property type="entry name" value="RNI-like"/>
    <property type="match status" value="1"/>
</dbReference>
<keyword evidence="16" id="KW-0675">Receptor</keyword>
<dbReference type="STRING" id="4565.A0A3B6B7A1"/>
<dbReference type="SMR" id="A0A3B6B7A1"/>
<dbReference type="SMART" id="SM00369">
    <property type="entry name" value="LRR_TYP"/>
    <property type="match status" value="8"/>
</dbReference>
<dbReference type="GO" id="GO:0005524">
    <property type="term" value="F:ATP binding"/>
    <property type="evidence" value="ECO:0007669"/>
    <property type="project" value="UniProtKB-KW"/>
</dbReference>
<dbReference type="InterPro" id="IPR011009">
    <property type="entry name" value="Kinase-like_dom_sf"/>
</dbReference>
<evidence type="ECO:0000313" key="23">
    <source>
        <dbReference type="Proteomes" id="UP000019116"/>
    </source>
</evidence>
<dbReference type="InterPro" id="IPR003591">
    <property type="entry name" value="Leu-rich_rpt_typical-subtyp"/>
</dbReference>
<dbReference type="PROSITE" id="PS50011">
    <property type="entry name" value="PROTEIN_KINASE_DOM"/>
    <property type="match status" value="1"/>
</dbReference>
<dbReference type="SUPFAM" id="SSF52058">
    <property type="entry name" value="L domain-like"/>
    <property type="match status" value="1"/>
</dbReference>
<evidence type="ECO:0000256" key="10">
    <source>
        <dbReference type="ARBA" id="ARBA00022737"/>
    </source>
</evidence>
<feature type="transmembrane region" description="Helical" evidence="20">
    <location>
        <begin position="561"/>
        <end position="586"/>
    </location>
</feature>
<dbReference type="Pfam" id="PF07714">
    <property type="entry name" value="PK_Tyr_Ser-Thr"/>
    <property type="match status" value="1"/>
</dbReference>
<dbReference type="Gramene" id="TraesCAD_scaffold_029888_01G000100.1">
    <property type="protein sequence ID" value="TraesCAD_scaffold_029888_01G000100.1"/>
    <property type="gene ID" value="TraesCAD_scaffold_029888_01G000100"/>
</dbReference>
<dbReference type="Proteomes" id="UP000019116">
    <property type="component" value="Chromosome 2A"/>
</dbReference>
<dbReference type="Gramene" id="TraesROB_scaffold_027372_01G000700.1">
    <property type="protein sequence ID" value="TraesROB_scaffold_027372_01G000700.1"/>
    <property type="gene ID" value="TraesROB_scaffold_027372_01G000700"/>
</dbReference>
<dbReference type="FunFam" id="3.80.10.10:FF:000233">
    <property type="entry name" value="Leucine-rich repeat receptor-like protein kinase TDR"/>
    <property type="match status" value="1"/>
</dbReference>
<keyword evidence="8 20" id="KW-0812">Transmembrane</keyword>
<dbReference type="SUPFAM" id="SSF56112">
    <property type="entry name" value="Protein kinase-like (PK-like)"/>
    <property type="match status" value="1"/>
</dbReference>
<evidence type="ECO:0000256" key="12">
    <source>
        <dbReference type="ARBA" id="ARBA00022777"/>
    </source>
</evidence>
<dbReference type="EC" id="2.7.11.1" evidence="2"/>
<keyword evidence="23" id="KW-1185">Reference proteome</keyword>
<dbReference type="PROSITE" id="PS00108">
    <property type="entry name" value="PROTEIN_KINASE_ST"/>
    <property type="match status" value="1"/>
</dbReference>
<evidence type="ECO:0000256" key="15">
    <source>
        <dbReference type="ARBA" id="ARBA00023136"/>
    </source>
</evidence>
<dbReference type="InterPro" id="IPR051809">
    <property type="entry name" value="Plant_receptor-like_S/T_kinase"/>
</dbReference>
<keyword evidence="3" id="KW-1003">Cell membrane</keyword>
<evidence type="ECO:0000256" key="20">
    <source>
        <dbReference type="SAM" id="Phobius"/>
    </source>
</evidence>
<evidence type="ECO:0000256" key="8">
    <source>
        <dbReference type="ARBA" id="ARBA00022692"/>
    </source>
</evidence>
<keyword evidence="10" id="KW-0677">Repeat</keyword>
<evidence type="ECO:0000256" key="1">
    <source>
        <dbReference type="ARBA" id="ARBA00004162"/>
    </source>
</evidence>
<dbReference type="Gramene" id="TraesCLE_scaffold_082577_01G000100.1">
    <property type="protein sequence ID" value="TraesCLE_scaffold_082577_01G000100.1"/>
    <property type="gene ID" value="TraesCLE_scaffold_082577_01G000100"/>
</dbReference>